<dbReference type="RefSeq" id="WP_107727816.1">
    <property type="nucleotide sequence ID" value="NZ_PZZP01000002.1"/>
</dbReference>
<dbReference type="SUPFAM" id="SSF55781">
    <property type="entry name" value="GAF domain-like"/>
    <property type="match status" value="1"/>
</dbReference>
<evidence type="ECO:0000313" key="3">
    <source>
        <dbReference type="EMBL" id="PTM56477.1"/>
    </source>
</evidence>
<gene>
    <name evidence="3" type="ORF">C8J48_2799</name>
</gene>
<name>A0A2T4Z3L1_9BACL</name>
<dbReference type="InterPro" id="IPR029016">
    <property type="entry name" value="GAF-like_dom_sf"/>
</dbReference>
<proteinExistence type="predicted"/>
<organism evidence="3 4">
    <name type="scientific">Desmospora activa DSM 45169</name>
    <dbReference type="NCBI Taxonomy" id="1121389"/>
    <lineage>
        <taxon>Bacteria</taxon>
        <taxon>Bacillati</taxon>
        <taxon>Bacillota</taxon>
        <taxon>Bacilli</taxon>
        <taxon>Bacillales</taxon>
        <taxon>Thermoactinomycetaceae</taxon>
        <taxon>Desmospora</taxon>
    </lineage>
</organism>
<dbReference type="AlphaFoldDB" id="A0A2T4Z3L1"/>
<keyword evidence="4" id="KW-1185">Reference proteome</keyword>
<evidence type="ECO:0000256" key="2">
    <source>
        <dbReference type="SAM" id="Phobius"/>
    </source>
</evidence>
<feature type="coiled-coil region" evidence="1">
    <location>
        <begin position="97"/>
        <end position="124"/>
    </location>
</feature>
<evidence type="ECO:0000256" key="1">
    <source>
        <dbReference type="SAM" id="Coils"/>
    </source>
</evidence>
<reference evidence="3 4" key="1">
    <citation type="submission" date="2018-04" db="EMBL/GenBank/DDBJ databases">
        <title>Genomic Encyclopedia of Archaeal and Bacterial Type Strains, Phase II (KMG-II): from individual species to whole genera.</title>
        <authorList>
            <person name="Goeker M."/>
        </authorList>
    </citation>
    <scope>NUCLEOTIDE SEQUENCE [LARGE SCALE GENOMIC DNA]</scope>
    <source>
        <strain evidence="3 4">DSM 45169</strain>
    </source>
</reference>
<protein>
    <recommendedName>
        <fullName evidence="5">GAF domain-containing protein</fullName>
    </recommendedName>
</protein>
<dbReference type="Proteomes" id="UP000241639">
    <property type="component" value="Unassembled WGS sequence"/>
</dbReference>
<keyword evidence="2" id="KW-0472">Membrane</keyword>
<evidence type="ECO:0008006" key="5">
    <source>
        <dbReference type="Google" id="ProtNLM"/>
    </source>
</evidence>
<keyword evidence="2" id="KW-0812">Transmembrane</keyword>
<keyword evidence="1" id="KW-0175">Coiled coil</keyword>
<evidence type="ECO:0000313" key="4">
    <source>
        <dbReference type="Proteomes" id="UP000241639"/>
    </source>
</evidence>
<comment type="caution">
    <text evidence="3">The sequence shown here is derived from an EMBL/GenBank/DDBJ whole genome shotgun (WGS) entry which is preliminary data.</text>
</comment>
<sequence length="307" mass="34789">MILTSESWVEVLVGVGQDFPWLRWLVVTTFVVLFFMFLIVAFRVIRGDWIPFWFHRSDETGIDRVRGSGPFHIDPAVLRNSSLEESASGMEPITRYMGEKDRQIDTLKEILSELKQDQKAEADRNTDFIAMMEIVADGVSSTLTHAYIKLENSFSIDYPYIIDSIQSAMANEKVKNPGVGVFVPHADGQSLVPIAWVGLTKSFEDYRPTPTVHSPEGWVWLYAHTRGWSDLTKERLQQSPPETRSMIASPLVANEEKLGVLAIYAEMENGFCHPMDSRHLASFAKLLSSLVYLDRYGTRVPKGGKKR</sequence>
<dbReference type="EMBL" id="PZZP01000002">
    <property type="protein sequence ID" value="PTM56477.1"/>
    <property type="molecule type" value="Genomic_DNA"/>
</dbReference>
<dbReference type="Gene3D" id="3.30.450.40">
    <property type="match status" value="1"/>
</dbReference>
<keyword evidence="2" id="KW-1133">Transmembrane helix</keyword>
<dbReference type="OrthoDB" id="2986412at2"/>
<feature type="transmembrane region" description="Helical" evidence="2">
    <location>
        <begin position="21"/>
        <end position="45"/>
    </location>
</feature>
<accession>A0A2T4Z3L1</accession>